<dbReference type="InterPro" id="IPR036390">
    <property type="entry name" value="WH_DNA-bd_sf"/>
</dbReference>
<organism evidence="6 7">
    <name type="scientific">Variovorax humicola</name>
    <dbReference type="NCBI Taxonomy" id="1769758"/>
    <lineage>
        <taxon>Bacteria</taxon>
        <taxon>Pseudomonadati</taxon>
        <taxon>Pseudomonadota</taxon>
        <taxon>Betaproteobacteria</taxon>
        <taxon>Burkholderiales</taxon>
        <taxon>Comamonadaceae</taxon>
        <taxon>Variovorax</taxon>
    </lineage>
</organism>
<dbReference type="SUPFAM" id="SSF53850">
    <property type="entry name" value="Periplasmic binding protein-like II"/>
    <property type="match status" value="1"/>
</dbReference>
<proteinExistence type="inferred from homology"/>
<gene>
    <name evidence="6" type="ORF">WKW80_04050</name>
</gene>
<name>A0ABU8VW22_9BURK</name>
<evidence type="ECO:0000313" key="6">
    <source>
        <dbReference type="EMBL" id="MEJ8821211.1"/>
    </source>
</evidence>
<dbReference type="PANTHER" id="PTHR30346:SF9">
    <property type="entry name" value="LYSR FAMILY TRANSCRIPTIONAL REGULATOR"/>
    <property type="match status" value="1"/>
</dbReference>
<evidence type="ECO:0000259" key="5">
    <source>
        <dbReference type="PROSITE" id="PS50931"/>
    </source>
</evidence>
<keyword evidence="7" id="KW-1185">Reference proteome</keyword>
<dbReference type="SUPFAM" id="SSF46785">
    <property type="entry name" value="Winged helix' DNA-binding domain"/>
    <property type="match status" value="1"/>
</dbReference>
<comment type="similarity">
    <text evidence="1">Belongs to the LysR transcriptional regulatory family.</text>
</comment>
<dbReference type="Gene3D" id="1.10.10.10">
    <property type="entry name" value="Winged helix-like DNA-binding domain superfamily/Winged helix DNA-binding domain"/>
    <property type="match status" value="1"/>
</dbReference>
<dbReference type="Pfam" id="PF03466">
    <property type="entry name" value="LysR_substrate"/>
    <property type="match status" value="1"/>
</dbReference>
<dbReference type="InterPro" id="IPR000847">
    <property type="entry name" value="LysR_HTH_N"/>
</dbReference>
<dbReference type="Pfam" id="PF00126">
    <property type="entry name" value="HTH_1"/>
    <property type="match status" value="1"/>
</dbReference>
<dbReference type="PROSITE" id="PS50931">
    <property type="entry name" value="HTH_LYSR"/>
    <property type="match status" value="1"/>
</dbReference>
<keyword evidence="2" id="KW-0805">Transcription regulation</keyword>
<dbReference type="InterPro" id="IPR005119">
    <property type="entry name" value="LysR_subst-bd"/>
</dbReference>
<feature type="domain" description="HTH lysR-type" evidence="5">
    <location>
        <begin position="1"/>
        <end position="58"/>
    </location>
</feature>
<dbReference type="InterPro" id="IPR036388">
    <property type="entry name" value="WH-like_DNA-bd_sf"/>
</dbReference>
<dbReference type="PRINTS" id="PR00039">
    <property type="entry name" value="HTHLYSR"/>
</dbReference>
<keyword evidence="3" id="KW-0238">DNA-binding</keyword>
<evidence type="ECO:0000256" key="2">
    <source>
        <dbReference type="ARBA" id="ARBA00023015"/>
    </source>
</evidence>
<evidence type="ECO:0000256" key="1">
    <source>
        <dbReference type="ARBA" id="ARBA00009437"/>
    </source>
</evidence>
<evidence type="ECO:0000313" key="7">
    <source>
        <dbReference type="Proteomes" id="UP001363010"/>
    </source>
</evidence>
<dbReference type="PANTHER" id="PTHR30346">
    <property type="entry name" value="TRANSCRIPTIONAL DUAL REGULATOR HCAR-RELATED"/>
    <property type="match status" value="1"/>
</dbReference>
<dbReference type="EMBL" id="JBBKZV010000002">
    <property type="protein sequence ID" value="MEJ8821211.1"/>
    <property type="molecule type" value="Genomic_DNA"/>
</dbReference>
<sequence>MDLRQLGYFVSIAEHGGFAAAARARYVSQSALSRQVQLLEEEIGTRLLERSSRGIVLTPAGQILLERAGRLFKDVSQLKEDVLGEAETPSGRIVLGLTPSMRQLFAGNLVEGFLRRFPAVHLGVIEGLSHAMAESLARGLCDVAVFIRDDAKGRALSTRKLIDEPLVIAAQSRAGLRMDTPVDVTEVAKHPLIVSRSNRVTSGLEKEAVRLGCPLNIIIDVQPLHLSIDLVCRGVAYMVVPFSAAVTEYEAGFLSMAPIKGFNTGWVVAWPSDRKVSAASLRLVEAVQNEVAALHLDESLRRATRS</sequence>
<dbReference type="Gene3D" id="3.40.190.290">
    <property type="match status" value="1"/>
</dbReference>
<comment type="caution">
    <text evidence="6">The sequence shown here is derived from an EMBL/GenBank/DDBJ whole genome shotgun (WGS) entry which is preliminary data.</text>
</comment>
<dbReference type="RefSeq" id="WP_340362270.1">
    <property type="nucleotide sequence ID" value="NZ_JBBKZV010000002.1"/>
</dbReference>
<dbReference type="Proteomes" id="UP001363010">
    <property type="component" value="Unassembled WGS sequence"/>
</dbReference>
<protein>
    <submittedName>
        <fullName evidence="6">LysR family transcriptional regulator</fullName>
    </submittedName>
</protein>
<accession>A0ABU8VW22</accession>
<reference evidence="6 7" key="1">
    <citation type="submission" date="2024-03" db="EMBL/GenBank/DDBJ databases">
        <title>Novel species of the genus Variovorax.</title>
        <authorList>
            <person name="Liu Q."/>
            <person name="Xin Y.-H."/>
        </authorList>
    </citation>
    <scope>NUCLEOTIDE SEQUENCE [LARGE SCALE GENOMIC DNA]</scope>
    <source>
        <strain evidence="6 7">KACC 18501</strain>
    </source>
</reference>
<keyword evidence="4" id="KW-0804">Transcription</keyword>
<evidence type="ECO:0000256" key="4">
    <source>
        <dbReference type="ARBA" id="ARBA00023163"/>
    </source>
</evidence>
<evidence type="ECO:0000256" key="3">
    <source>
        <dbReference type="ARBA" id="ARBA00023125"/>
    </source>
</evidence>